<protein>
    <submittedName>
        <fullName evidence="1">Uncharacterized protein</fullName>
    </submittedName>
</protein>
<organism evidence="1 2">
    <name type="scientific">Thermosulfurimonas dismutans</name>
    <dbReference type="NCBI Taxonomy" id="999894"/>
    <lineage>
        <taxon>Bacteria</taxon>
        <taxon>Pseudomonadati</taxon>
        <taxon>Thermodesulfobacteriota</taxon>
        <taxon>Thermodesulfobacteria</taxon>
        <taxon>Thermodesulfobacteriales</taxon>
        <taxon>Thermodesulfobacteriaceae</taxon>
        <taxon>Thermosulfurimonas</taxon>
    </lineage>
</organism>
<comment type="caution">
    <text evidence="1">The sequence shown here is derived from an EMBL/GenBank/DDBJ whole genome shotgun (WGS) entry which is preliminary data.</text>
</comment>
<dbReference type="RefSeq" id="WP_068668651.1">
    <property type="nucleotide sequence ID" value="NZ_LWLG01000001.1"/>
</dbReference>
<gene>
    <name evidence="1" type="ORF">TDIS_0354</name>
</gene>
<reference evidence="1 2" key="1">
    <citation type="submission" date="2016-04" db="EMBL/GenBank/DDBJ databases">
        <title>Genome analysis of Thermosulfurimonas dismutans, the first thermophilic sulfur-disproportionating bacterium of the phylum Thermodesulfobacteria.</title>
        <authorList>
            <person name="Mardanov A.V."/>
            <person name="Beletsky A.V."/>
            <person name="Kadnikov V.V."/>
            <person name="Slobodkin A.I."/>
            <person name="Ravin N.V."/>
        </authorList>
    </citation>
    <scope>NUCLEOTIDE SEQUENCE [LARGE SCALE GENOMIC DNA]</scope>
    <source>
        <strain evidence="1 2">S95</strain>
    </source>
</reference>
<sequence>MDYPLLDRPYVLPEALLDRLTGISSVLSGVKELPPAEDGLFHEKAVEIAQVCRCKKVAGGTLLLELMRSPEASILLIEGILALLGLSAWTFNLEEAKNSGIDFRLAPGLSYNVSVFKRREAFLYFSMYPVFDGTLFPHITIEFRDKGKAYFAYFIRF</sequence>
<name>A0A179D709_9BACT</name>
<evidence type="ECO:0000313" key="1">
    <source>
        <dbReference type="EMBL" id="OAQ21836.1"/>
    </source>
</evidence>
<evidence type="ECO:0000313" key="2">
    <source>
        <dbReference type="Proteomes" id="UP000078390"/>
    </source>
</evidence>
<proteinExistence type="predicted"/>
<keyword evidence="2" id="KW-1185">Reference proteome</keyword>
<dbReference type="EMBL" id="LWLG01000001">
    <property type="protein sequence ID" value="OAQ21836.1"/>
    <property type="molecule type" value="Genomic_DNA"/>
</dbReference>
<accession>A0A179D709</accession>
<dbReference type="Proteomes" id="UP000078390">
    <property type="component" value="Unassembled WGS sequence"/>
</dbReference>
<dbReference type="AlphaFoldDB" id="A0A179D709"/>